<feature type="chain" id="PRO_5041408625" description="Fibronectin type III-like domain-containing protein" evidence="4">
    <location>
        <begin position="27"/>
        <end position="752"/>
    </location>
</feature>
<proteinExistence type="predicted"/>
<dbReference type="Gene3D" id="3.40.50.1700">
    <property type="entry name" value="Glycoside hydrolase family 3 C-terminal domain"/>
    <property type="match status" value="1"/>
</dbReference>
<dbReference type="Proteomes" id="UP001168098">
    <property type="component" value="Unassembled WGS sequence"/>
</dbReference>
<dbReference type="PANTHER" id="PTHR42721:SF11">
    <property type="entry name" value="BETA-D-XYLOSIDASE 5-RELATED"/>
    <property type="match status" value="1"/>
</dbReference>
<dbReference type="GO" id="GO:0031222">
    <property type="term" value="P:arabinan catabolic process"/>
    <property type="evidence" value="ECO:0007669"/>
    <property type="project" value="TreeGrafter"/>
</dbReference>
<dbReference type="InterPro" id="IPR036962">
    <property type="entry name" value="Glyco_hydro_3_N_sf"/>
</dbReference>
<dbReference type="PANTHER" id="PTHR42721">
    <property type="entry name" value="SUGAR HYDROLASE-RELATED"/>
    <property type="match status" value="1"/>
</dbReference>
<dbReference type="Gene3D" id="3.20.20.300">
    <property type="entry name" value="Glycoside hydrolase, family 3, N-terminal domain"/>
    <property type="match status" value="2"/>
</dbReference>
<accession>A0AA38ZMG6</accession>
<organism evidence="6 7">
    <name type="scientific">Vitis rotundifolia</name>
    <name type="common">Muscadine grape</name>
    <dbReference type="NCBI Taxonomy" id="103349"/>
    <lineage>
        <taxon>Eukaryota</taxon>
        <taxon>Viridiplantae</taxon>
        <taxon>Streptophyta</taxon>
        <taxon>Embryophyta</taxon>
        <taxon>Tracheophyta</taxon>
        <taxon>Spermatophyta</taxon>
        <taxon>Magnoliopsida</taxon>
        <taxon>eudicotyledons</taxon>
        <taxon>Gunneridae</taxon>
        <taxon>Pentapetalae</taxon>
        <taxon>rosids</taxon>
        <taxon>Vitales</taxon>
        <taxon>Vitaceae</taxon>
        <taxon>Viteae</taxon>
        <taxon>Vitis</taxon>
    </lineage>
</organism>
<gene>
    <name evidence="6" type="ORF">PVL29_013211</name>
</gene>
<dbReference type="GO" id="GO:0046556">
    <property type="term" value="F:alpha-L-arabinofuranosidase activity"/>
    <property type="evidence" value="ECO:0007669"/>
    <property type="project" value="TreeGrafter"/>
</dbReference>
<feature type="domain" description="Fibronectin type III-like" evidence="5">
    <location>
        <begin position="684"/>
        <end position="747"/>
    </location>
</feature>
<evidence type="ECO:0000256" key="1">
    <source>
        <dbReference type="ARBA" id="ARBA00022729"/>
    </source>
</evidence>
<evidence type="ECO:0000256" key="3">
    <source>
        <dbReference type="ARBA" id="ARBA00023295"/>
    </source>
</evidence>
<dbReference type="Pfam" id="PF00933">
    <property type="entry name" value="Glyco_hydro_3"/>
    <property type="match status" value="2"/>
</dbReference>
<evidence type="ECO:0000259" key="5">
    <source>
        <dbReference type="SMART" id="SM01217"/>
    </source>
</evidence>
<dbReference type="InterPro" id="IPR002772">
    <property type="entry name" value="Glyco_hydro_3_C"/>
</dbReference>
<dbReference type="Pfam" id="PF14310">
    <property type="entry name" value="Fn3-like"/>
    <property type="match status" value="1"/>
</dbReference>
<dbReference type="InterPro" id="IPR013783">
    <property type="entry name" value="Ig-like_fold"/>
</dbReference>
<evidence type="ECO:0000256" key="2">
    <source>
        <dbReference type="ARBA" id="ARBA00022801"/>
    </source>
</evidence>
<dbReference type="Pfam" id="PF01915">
    <property type="entry name" value="Glyco_hydro_3_C"/>
    <property type="match status" value="1"/>
</dbReference>
<evidence type="ECO:0000313" key="6">
    <source>
        <dbReference type="EMBL" id="KAJ9690944.1"/>
    </source>
</evidence>
<dbReference type="Gene3D" id="2.60.40.10">
    <property type="entry name" value="Immunoglobulins"/>
    <property type="match status" value="1"/>
</dbReference>
<dbReference type="SUPFAM" id="SSF51445">
    <property type="entry name" value="(Trans)glycosidases"/>
    <property type="match status" value="1"/>
</dbReference>
<keyword evidence="1 4" id="KW-0732">Signal</keyword>
<dbReference type="SUPFAM" id="SSF52279">
    <property type="entry name" value="Beta-D-glucan exohydrolase, C-terminal domain"/>
    <property type="match status" value="1"/>
</dbReference>
<keyword evidence="2" id="KW-0378">Hydrolase</keyword>
<dbReference type="AlphaFoldDB" id="A0AA38ZMG6"/>
<name>A0AA38ZMG6_VITRO</name>
<dbReference type="InterPro" id="IPR036881">
    <property type="entry name" value="Glyco_hydro_3_C_sf"/>
</dbReference>
<dbReference type="InterPro" id="IPR001764">
    <property type="entry name" value="Glyco_hydro_3_N"/>
</dbReference>
<dbReference type="GO" id="GO:0045493">
    <property type="term" value="P:xylan catabolic process"/>
    <property type="evidence" value="ECO:0007669"/>
    <property type="project" value="InterPro"/>
</dbReference>
<evidence type="ECO:0000256" key="4">
    <source>
        <dbReference type="SAM" id="SignalP"/>
    </source>
</evidence>
<reference evidence="6 7" key="1">
    <citation type="journal article" date="2023" name="BMC Biotechnol.">
        <title>Vitis rotundifolia cv Carlos genome sequencing.</title>
        <authorList>
            <person name="Huff M."/>
            <person name="Hulse-Kemp A."/>
            <person name="Scheffler B."/>
            <person name="Youngblood R."/>
            <person name="Simpson S."/>
            <person name="Babiker E."/>
            <person name="Staton M."/>
        </authorList>
    </citation>
    <scope>NUCLEOTIDE SEQUENCE [LARGE SCALE GENOMIC DNA]</scope>
    <source>
        <tissue evidence="6">Leaf</tissue>
    </source>
</reference>
<keyword evidence="3" id="KW-0326">Glycosidase</keyword>
<dbReference type="EMBL" id="JARBHA010000010">
    <property type="protein sequence ID" value="KAJ9690944.1"/>
    <property type="molecule type" value="Genomic_DNA"/>
</dbReference>
<dbReference type="InterPro" id="IPR026891">
    <property type="entry name" value="Fn3-like"/>
</dbReference>
<keyword evidence="7" id="KW-1185">Reference proteome</keyword>
<sequence>MAQKRCLLLIFVACIFVADTARTALANVTESGRFNRVCDPARFVKFGLNMKEFPYCNSSLPYHVRAKNLVDQMTLSEKVSQLGDQAFGVARIGLPQYKWWTEALHGVADGGHGTFFDDEVSGATSFPIVILNAATFNESLWKKIGQAVSTEARAMYNLGHAGLTFWSPNINIVRDPRWGRGLETPGEDPYVAGMYAVNYVRGLQDVEETEDADLNSRPLKVSACCKHYAAYDLENWGGTDRFNVSSVMCSYNRVNGIPACADPKLLRDTIRGELVLHGYVVSDCDAIEAMVNYHKYLEDTPEDAVGQSLKAGMDLNCGLYYEAYAENAVMQGKAREEDVDTSLRNLYIVLMRVGFFDGIPSYESLDKKDLCTKEHIELAADAARQGIVLLKNINETLPLDPAKLKNLALIGPHANATIEMLGNYAGVPCQYSSPLDGFSAYGKVTYEMGCNNVTCDNKTFIMPAVEASKNADATILLVGLDKTVEGEGLDRNDLLLPGYQTELILQVIVASKGPIILVIMSGSAVDISFAKTDDRVKAILWAGYPGEEGGRAIADVVYGKYNPGGRLPITWYQNNYLSMLPMTSMSLRPVNNYPGRTYKFFNGSVVYPFGYGLSYTKFNYTLGSSNMSFNIKLGEDIPCRDMEYMANNTGKPPCPAILIADFSCKDHFELDIEVKNIGAKHGNEVVLVYSKPPTGIVGTHAKQVIGFKRVFVPAGGSQNVKFEFNVCKSLGIVGYNAYKLLPSGETQNYNWR</sequence>
<dbReference type="InterPro" id="IPR044993">
    <property type="entry name" value="BXL"/>
</dbReference>
<protein>
    <recommendedName>
        <fullName evidence="5">Fibronectin type III-like domain-containing protein</fullName>
    </recommendedName>
</protein>
<dbReference type="GO" id="GO:0009044">
    <property type="term" value="F:xylan 1,4-beta-xylosidase activity"/>
    <property type="evidence" value="ECO:0007669"/>
    <property type="project" value="InterPro"/>
</dbReference>
<dbReference type="InterPro" id="IPR017853">
    <property type="entry name" value="GH"/>
</dbReference>
<dbReference type="FunFam" id="3.40.50.1700:FF:000001">
    <property type="entry name" value="probable beta-D-xylosidase 2"/>
    <property type="match status" value="1"/>
</dbReference>
<comment type="caution">
    <text evidence="6">The sequence shown here is derived from an EMBL/GenBank/DDBJ whole genome shotgun (WGS) entry which is preliminary data.</text>
</comment>
<evidence type="ECO:0000313" key="7">
    <source>
        <dbReference type="Proteomes" id="UP001168098"/>
    </source>
</evidence>
<feature type="signal peptide" evidence="4">
    <location>
        <begin position="1"/>
        <end position="26"/>
    </location>
</feature>
<dbReference type="SMART" id="SM01217">
    <property type="entry name" value="Fn3_like"/>
    <property type="match status" value="1"/>
</dbReference>